<proteinExistence type="predicted"/>
<dbReference type="OrthoDB" id="327733at2"/>
<dbReference type="InterPro" id="IPR032093">
    <property type="entry name" value="PhoD_N"/>
</dbReference>
<feature type="domain" description="Phospholipase D N-terminal" evidence="2">
    <location>
        <begin position="49"/>
        <end position="144"/>
    </location>
</feature>
<evidence type="ECO:0000313" key="4">
    <source>
        <dbReference type="Proteomes" id="UP000291562"/>
    </source>
</evidence>
<dbReference type="Pfam" id="PF09423">
    <property type="entry name" value="PhoD"/>
    <property type="match status" value="1"/>
</dbReference>
<dbReference type="PANTHER" id="PTHR43606:SF2">
    <property type="entry name" value="ALKALINE PHOSPHATASE FAMILY PROTEIN (AFU_ORTHOLOGUE AFUA_5G03860)"/>
    <property type="match status" value="1"/>
</dbReference>
<evidence type="ECO:0000259" key="1">
    <source>
        <dbReference type="Pfam" id="PF09423"/>
    </source>
</evidence>
<feature type="domain" description="PhoD-like phosphatase metallophosphatase" evidence="1">
    <location>
        <begin position="157"/>
        <end position="493"/>
    </location>
</feature>
<dbReference type="InterPro" id="IPR018946">
    <property type="entry name" value="PhoD-like_MPP"/>
</dbReference>
<dbReference type="InterPro" id="IPR029052">
    <property type="entry name" value="Metallo-depent_PP-like"/>
</dbReference>
<dbReference type="Gene3D" id="3.60.21.70">
    <property type="entry name" value="PhoD-like phosphatase"/>
    <property type="match status" value="1"/>
</dbReference>
<dbReference type="RefSeq" id="WP_129831552.1">
    <property type="nucleotide sequence ID" value="NZ_CP035704.1"/>
</dbReference>
<organism evidence="3 4">
    <name type="scientific">Pseudolysobacter antarcticus</name>
    <dbReference type="NCBI Taxonomy" id="2511995"/>
    <lineage>
        <taxon>Bacteria</taxon>
        <taxon>Pseudomonadati</taxon>
        <taxon>Pseudomonadota</taxon>
        <taxon>Gammaproteobacteria</taxon>
        <taxon>Lysobacterales</taxon>
        <taxon>Rhodanobacteraceae</taxon>
        <taxon>Pseudolysobacter</taxon>
    </lineage>
</organism>
<dbReference type="Pfam" id="PF16655">
    <property type="entry name" value="PhoD_N"/>
    <property type="match status" value="1"/>
</dbReference>
<name>A0A411HFM6_9GAMM</name>
<evidence type="ECO:0000313" key="3">
    <source>
        <dbReference type="EMBL" id="QBB69296.1"/>
    </source>
</evidence>
<dbReference type="PANTHER" id="PTHR43606">
    <property type="entry name" value="PHOSPHATASE, PUTATIVE (AFU_ORTHOLOGUE AFUA_6G08710)-RELATED"/>
    <property type="match status" value="1"/>
</dbReference>
<protein>
    <submittedName>
        <fullName evidence="3">Alkaline phosphatase</fullName>
    </submittedName>
</protein>
<dbReference type="AlphaFoldDB" id="A0A411HFM6"/>
<evidence type="ECO:0000259" key="2">
    <source>
        <dbReference type="Pfam" id="PF16655"/>
    </source>
</evidence>
<dbReference type="Proteomes" id="UP000291562">
    <property type="component" value="Chromosome"/>
</dbReference>
<dbReference type="CDD" id="cd07389">
    <property type="entry name" value="MPP_PhoD"/>
    <property type="match status" value="1"/>
</dbReference>
<sequence>MRFANSPTSIDTQRRRLLLGASALAGLAFTGSAQRILAQPRFSSYPFTLGVASGDPTPDGFVLWTRLAPEPLTGGGMPALAIAVDWIVALDEKMTRVVQRGSIDAEPEWAHSVHVEVEGLLPDRWYWYQFRVGGELSMIGRTRTAPLPGAAMQRLRFAVASCQHFEQGYFSAYRHMLDDDLDFIMHVGDYIYEGSWGEQIRRHEGAGAVTLDQYRNRHACYKTDMDLQRAHQAYPWLLTWDDHEVENDYAADVSSFGESTEDFVQRRVAAYRAYYEHMPLRARSRPQGRQMLMYSQVGFGDLANFQMIDDRQYRAAHACATPGHNEGLMVSDCAQRYAASQTMLGTTQERWLFDNLSNSRARWNVIGQQTLMAPFESRQDSGEYAVWTEGWDGYASARSRLLNHIADHEVRNAIVLGGDVHAFYVADLKTDFYDQLAPTIATEFVGTSITSHDVDYASIMRDLPHNPHIRFFDSRWRGYLRCEVTPELWRSDLQIVDDVSDVNSRGRTLVSLVVEDGRPGAKPA</sequence>
<dbReference type="InterPro" id="IPR052900">
    <property type="entry name" value="Phospholipid_Metab_Enz"/>
</dbReference>
<dbReference type="Gene3D" id="2.60.40.380">
    <property type="entry name" value="Purple acid phosphatase-like, N-terminal"/>
    <property type="match status" value="1"/>
</dbReference>
<dbReference type="KEGG" id="xbc:ELE36_02285"/>
<accession>A0A411HFM6</accession>
<reference evidence="3 4" key="1">
    <citation type="submission" date="2019-01" db="EMBL/GenBank/DDBJ databases">
        <title>Pseudolysobacter antarctica gen. nov., sp. nov., isolated from Fildes Peninsula, Antarctica.</title>
        <authorList>
            <person name="Wei Z."/>
            <person name="Peng F."/>
        </authorList>
    </citation>
    <scope>NUCLEOTIDE SEQUENCE [LARGE SCALE GENOMIC DNA]</scope>
    <source>
        <strain evidence="3 4">AQ6-296</strain>
    </source>
</reference>
<dbReference type="InterPro" id="IPR038607">
    <property type="entry name" value="PhoD-like_sf"/>
</dbReference>
<dbReference type="EMBL" id="CP035704">
    <property type="protein sequence ID" value="QBB69296.1"/>
    <property type="molecule type" value="Genomic_DNA"/>
</dbReference>
<keyword evidence="4" id="KW-1185">Reference proteome</keyword>
<dbReference type="SUPFAM" id="SSF56300">
    <property type="entry name" value="Metallo-dependent phosphatases"/>
    <property type="match status" value="1"/>
</dbReference>
<gene>
    <name evidence="3" type="ORF">ELE36_02285</name>
</gene>